<evidence type="ECO:0000259" key="3">
    <source>
        <dbReference type="Pfam" id="PF19305"/>
    </source>
</evidence>
<dbReference type="Pfam" id="PF03972">
    <property type="entry name" value="MmgE_PrpD_N"/>
    <property type="match status" value="1"/>
</dbReference>
<evidence type="ECO:0000259" key="2">
    <source>
        <dbReference type="Pfam" id="PF03972"/>
    </source>
</evidence>
<evidence type="ECO:0000256" key="1">
    <source>
        <dbReference type="ARBA" id="ARBA00006174"/>
    </source>
</evidence>
<dbReference type="EMBL" id="JABFYL010000029">
    <property type="protein sequence ID" value="NVN51047.1"/>
    <property type="molecule type" value="Genomic_DNA"/>
</dbReference>
<dbReference type="InterPro" id="IPR005656">
    <property type="entry name" value="MmgE_PrpD"/>
</dbReference>
<dbReference type="InterPro" id="IPR042183">
    <property type="entry name" value="MmgE/PrpD_sf_1"/>
</dbReference>
<comment type="caution">
    <text evidence="4">The sequence shown here is derived from an EMBL/GenBank/DDBJ whole genome shotgun (WGS) entry which is preliminary data.</text>
</comment>
<proteinExistence type="inferred from homology"/>
<dbReference type="GO" id="GO:0016829">
    <property type="term" value="F:lyase activity"/>
    <property type="evidence" value="ECO:0007669"/>
    <property type="project" value="InterPro"/>
</dbReference>
<evidence type="ECO:0000313" key="4">
    <source>
        <dbReference type="EMBL" id="NVN51047.1"/>
    </source>
</evidence>
<reference evidence="4 5" key="1">
    <citation type="submission" date="2020-05" db="EMBL/GenBank/DDBJ databases">
        <title>Draft genome sequence of Mycobacterium hippocampi DL, isolated from European seabass, Dicentrarchus labrax, reared in fish farms.</title>
        <authorList>
            <person name="Stathopoulou P."/>
            <person name="Asimakis E."/>
            <person name="Tzokas K."/>
            <person name="Batargias C."/>
            <person name="Tsiamis G."/>
        </authorList>
    </citation>
    <scope>NUCLEOTIDE SEQUENCE [LARGE SCALE GENOMIC DNA]</scope>
    <source>
        <strain evidence="4 5">DL</strain>
    </source>
</reference>
<dbReference type="PANTHER" id="PTHR16943">
    <property type="entry name" value="2-METHYLCITRATE DEHYDRATASE-RELATED"/>
    <property type="match status" value="1"/>
</dbReference>
<comment type="similarity">
    <text evidence="1">Belongs to the PrpD family.</text>
</comment>
<dbReference type="Pfam" id="PF19305">
    <property type="entry name" value="MmgE_PrpD_C"/>
    <property type="match status" value="1"/>
</dbReference>
<dbReference type="InterPro" id="IPR042188">
    <property type="entry name" value="MmgE/PrpD_sf_2"/>
</dbReference>
<name>A0A850PQN6_9MYCO</name>
<feature type="domain" description="MmgE/PrpD N-terminal" evidence="2">
    <location>
        <begin position="10"/>
        <end position="249"/>
    </location>
</feature>
<accession>A0A850PQN6</accession>
<dbReference type="InterPro" id="IPR045337">
    <property type="entry name" value="MmgE_PrpD_C"/>
</dbReference>
<dbReference type="AlphaFoldDB" id="A0A850PQN6"/>
<dbReference type="SUPFAM" id="SSF103378">
    <property type="entry name" value="2-methylcitrate dehydratase PrpD"/>
    <property type="match status" value="1"/>
</dbReference>
<dbReference type="InterPro" id="IPR036148">
    <property type="entry name" value="MmgE/PrpD_sf"/>
</dbReference>
<protein>
    <recommendedName>
        <fullName evidence="6">MmgE/PrpD family protein</fullName>
    </recommendedName>
</protein>
<feature type="domain" description="MmgE/PrpD C-terminal" evidence="3">
    <location>
        <begin position="270"/>
        <end position="432"/>
    </location>
</feature>
<gene>
    <name evidence="4" type="ORF">HLY00_2553</name>
</gene>
<evidence type="ECO:0008006" key="6">
    <source>
        <dbReference type="Google" id="ProtNLM"/>
    </source>
</evidence>
<dbReference type="RefSeq" id="WP_178359389.1">
    <property type="nucleotide sequence ID" value="NZ_JABFYL010000029.1"/>
</dbReference>
<dbReference type="Gene3D" id="1.10.4100.10">
    <property type="entry name" value="2-methylcitrate dehydratase PrpD"/>
    <property type="match status" value="1"/>
</dbReference>
<keyword evidence="5" id="KW-1185">Reference proteome</keyword>
<organism evidence="4 5">
    <name type="scientific">Mycolicibacterium hippocampi</name>
    <dbReference type="NCBI Taxonomy" id="659824"/>
    <lineage>
        <taxon>Bacteria</taxon>
        <taxon>Bacillati</taxon>
        <taxon>Actinomycetota</taxon>
        <taxon>Actinomycetes</taxon>
        <taxon>Mycobacteriales</taxon>
        <taxon>Mycobacteriaceae</taxon>
        <taxon>Mycolicibacterium</taxon>
    </lineage>
</organism>
<dbReference type="PANTHER" id="PTHR16943:SF8">
    <property type="entry name" value="2-METHYLCITRATE DEHYDRATASE"/>
    <property type="match status" value="1"/>
</dbReference>
<dbReference type="InterPro" id="IPR045336">
    <property type="entry name" value="MmgE_PrpD_N"/>
</dbReference>
<evidence type="ECO:0000313" key="5">
    <source>
        <dbReference type="Proteomes" id="UP000570517"/>
    </source>
</evidence>
<dbReference type="Proteomes" id="UP000570517">
    <property type="component" value="Unassembled WGS sequence"/>
</dbReference>
<sequence>MTEDGPSALLAKFVAEHDGDEIPESVLHASRRALVDHIGVAVAGSTDDAARRSRSALAVSENHGSATVVGTGVRAAAPYAAFLNAFASHVLDLDDVYNPPGTTVHGSCSVWPAIFAVAGTQPTTGKDALATFALGFEVETRVAHAAGQTHYDAGWHVTGTSGHVGAAAAAARTMGLGAEQVEHAIAAGATQAAGLRVMAGSDLKSMHPGKAAMDGVLAACLVAQRLTASAKALEGDFGYLAVMSSDPAPEKIATGLGETWNITSNGYKLYPSGSLTHPMIDGVIALTTGEGIAAADVTAIEVRVSPPAARFADLPRPTTRMQAKFSLRHCAAAAVAFHRVGTEELDEAVLTRPDIVELRDRVKVVADPGLGKQDADVELVLASGQTLTTEVRGNRGTPAAPLADDELSAKFRALVVPVLGVARSEALLDCCWRVDELQDVTALLAYTVPLDDA</sequence>
<dbReference type="Gene3D" id="3.30.1330.120">
    <property type="entry name" value="2-methylcitrate dehydratase PrpD"/>
    <property type="match status" value="1"/>
</dbReference>